<keyword evidence="6" id="KW-0732">Signal</keyword>
<evidence type="ECO:0000256" key="6">
    <source>
        <dbReference type="SAM" id="SignalP"/>
    </source>
</evidence>
<comment type="similarity">
    <text evidence="1">Belongs to the peptidase C40 family.</text>
</comment>
<accession>A0ABS4ECS7</accession>
<dbReference type="PANTHER" id="PTHR47053">
    <property type="entry name" value="MUREIN DD-ENDOPEPTIDASE MEPH-RELATED"/>
    <property type="match status" value="1"/>
</dbReference>
<feature type="compositionally biased region" description="Low complexity" evidence="5">
    <location>
        <begin position="227"/>
        <end position="244"/>
    </location>
</feature>
<dbReference type="EMBL" id="JAGGJX010000004">
    <property type="protein sequence ID" value="MBP1855740.1"/>
    <property type="molecule type" value="Genomic_DNA"/>
</dbReference>
<dbReference type="PROSITE" id="PS51781">
    <property type="entry name" value="SH3B"/>
    <property type="match status" value="1"/>
</dbReference>
<feature type="compositionally biased region" description="Polar residues" evidence="5">
    <location>
        <begin position="203"/>
        <end position="223"/>
    </location>
</feature>
<keyword evidence="3 9" id="KW-0378">Hydrolase</keyword>
<dbReference type="Pfam" id="PF08239">
    <property type="entry name" value="SH3_3"/>
    <property type="match status" value="2"/>
</dbReference>
<feature type="compositionally biased region" description="Low complexity" evidence="5">
    <location>
        <begin position="251"/>
        <end position="261"/>
    </location>
</feature>
<feature type="domain" description="SH3b" evidence="7">
    <location>
        <begin position="114"/>
        <end position="176"/>
    </location>
</feature>
<comment type="caution">
    <text evidence="9">The sequence shown here is derived from an EMBL/GenBank/DDBJ whole genome shotgun (WGS) entry which is preliminary data.</text>
</comment>
<dbReference type="Gene3D" id="2.30.30.40">
    <property type="entry name" value="SH3 Domains"/>
    <property type="match status" value="2"/>
</dbReference>
<keyword evidence="4" id="KW-0788">Thiol protease</keyword>
<evidence type="ECO:0000256" key="1">
    <source>
        <dbReference type="ARBA" id="ARBA00007074"/>
    </source>
</evidence>
<protein>
    <submittedName>
        <fullName evidence="9">Cell wall-associated NlpC family hydrolase</fullName>
    </submittedName>
</protein>
<dbReference type="Gene3D" id="3.90.1720.10">
    <property type="entry name" value="endopeptidase domain like (from Nostoc punctiforme)"/>
    <property type="match status" value="1"/>
</dbReference>
<evidence type="ECO:0000259" key="8">
    <source>
        <dbReference type="PROSITE" id="PS51935"/>
    </source>
</evidence>
<name>A0ABS4ECS7_9FIRM</name>
<feature type="chain" id="PRO_5045992532" evidence="6">
    <location>
        <begin position="27"/>
        <end position="386"/>
    </location>
</feature>
<evidence type="ECO:0000256" key="4">
    <source>
        <dbReference type="ARBA" id="ARBA00022807"/>
    </source>
</evidence>
<dbReference type="PANTHER" id="PTHR47053:SF1">
    <property type="entry name" value="MUREIN DD-ENDOPEPTIDASE MEPH-RELATED"/>
    <property type="match status" value="1"/>
</dbReference>
<gene>
    <name evidence="9" type="ORF">J2Z43_002138</name>
</gene>
<feature type="domain" description="NlpC/P60" evidence="8">
    <location>
        <begin position="262"/>
        <end position="386"/>
    </location>
</feature>
<evidence type="ECO:0000256" key="2">
    <source>
        <dbReference type="ARBA" id="ARBA00022670"/>
    </source>
</evidence>
<dbReference type="SUPFAM" id="SSF54001">
    <property type="entry name" value="Cysteine proteinases"/>
    <property type="match status" value="1"/>
</dbReference>
<dbReference type="InterPro" id="IPR000064">
    <property type="entry name" value="NLP_P60_dom"/>
</dbReference>
<feature type="signal peptide" evidence="6">
    <location>
        <begin position="1"/>
        <end position="26"/>
    </location>
</feature>
<dbReference type="Pfam" id="PF00877">
    <property type="entry name" value="NLPC_P60"/>
    <property type="match status" value="1"/>
</dbReference>
<evidence type="ECO:0000313" key="10">
    <source>
        <dbReference type="Proteomes" id="UP000767291"/>
    </source>
</evidence>
<reference evidence="9 10" key="1">
    <citation type="submission" date="2021-03" db="EMBL/GenBank/DDBJ databases">
        <title>Genomic Encyclopedia of Type Strains, Phase IV (KMG-IV): sequencing the most valuable type-strain genomes for metagenomic binning, comparative biology and taxonomic classification.</title>
        <authorList>
            <person name="Goeker M."/>
        </authorList>
    </citation>
    <scope>NUCLEOTIDE SEQUENCE [LARGE SCALE GENOMIC DNA]</scope>
    <source>
        <strain evidence="9 10">DSM 1289</strain>
    </source>
</reference>
<dbReference type="SMART" id="SM00287">
    <property type="entry name" value="SH3b"/>
    <property type="match status" value="2"/>
</dbReference>
<dbReference type="InterPro" id="IPR051202">
    <property type="entry name" value="Peptidase_C40"/>
</dbReference>
<keyword evidence="10" id="KW-1185">Reference proteome</keyword>
<feature type="region of interest" description="Disordered" evidence="5">
    <location>
        <begin position="183"/>
        <end position="261"/>
    </location>
</feature>
<evidence type="ECO:0000259" key="7">
    <source>
        <dbReference type="PROSITE" id="PS51781"/>
    </source>
</evidence>
<proteinExistence type="inferred from homology"/>
<dbReference type="InterPro" id="IPR003646">
    <property type="entry name" value="SH3-like_bac-type"/>
</dbReference>
<dbReference type="InterPro" id="IPR038765">
    <property type="entry name" value="Papain-like_cys_pep_sf"/>
</dbReference>
<dbReference type="PROSITE" id="PS51935">
    <property type="entry name" value="NLPC_P60"/>
    <property type="match status" value="1"/>
</dbReference>
<dbReference type="Proteomes" id="UP000767291">
    <property type="component" value="Unassembled WGS sequence"/>
</dbReference>
<sequence length="386" mass="41887">MRKKIFAPVFATAVALSASIVSYANPADYSQQNQDVEKIDMTETQEYQDVRFKTAVVKDGVAVNVRNEQVDGQVQNVAYSGDSFKVLGKQGEWLKVENGSLEGWMSAKYLDLKECDGYVDASKLNFRSEEGTDSEVFEVLDYGTAITVLEDNGEWLKVKHNEQEGYVYSKYVTDKSPIVDEYNAGVDSTQKTVPELQNKGTEENGSAQVKGTESNGTEENVTESSDADTNTNSENNESANNGSKSSEEESSNSSSDVPAASSSSVQSVLNLAYSKQGLPYVWGAEGPNSFDCSGFTKYVFNNSAGVSIPRTSKEQAKFGQTVSKSNLQPGDMVFFTTDGSGQVSHVGIYVGGGSMIHAPSSGKNIKVTSIESDYYTQRFVTAKRVL</sequence>
<evidence type="ECO:0000313" key="9">
    <source>
        <dbReference type="EMBL" id="MBP1855740.1"/>
    </source>
</evidence>
<dbReference type="RefSeq" id="WP_234926355.1">
    <property type="nucleotide sequence ID" value="NZ_BAAACS010000004.1"/>
</dbReference>
<keyword evidence="2" id="KW-0645">Protease</keyword>
<evidence type="ECO:0000256" key="5">
    <source>
        <dbReference type="SAM" id="MobiDB-lite"/>
    </source>
</evidence>
<dbReference type="GO" id="GO:0016787">
    <property type="term" value="F:hydrolase activity"/>
    <property type="evidence" value="ECO:0007669"/>
    <property type="project" value="UniProtKB-KW"/>
</dbReference>
<evidence type="ECO:0000256" key="3">
    <source>
        <dbReference type="ARBA" id="ARBA00022801"/>
    </source>
</evidence>
<organism evidence="9 10">
    <name type="scientific">Metaclostridioides mangenotii</name>
    <dbReference type="NCBI Taxonomy" id="1540"/>
    <lineage>
        <taxon>Bacteria</taxon>
        <taxon>Bacillati</taxon>
        <taxon>Bacillota</taxon>
        <taxon>Clostridia</taxon>
        <taxon>Peptostreptococcales</taxon>
        <taxon>Peptostreptococcaceae</taxon>
        <taxon>Metaclostridioides</taxon>
    </lineage>
</organism>